<comment type="caution">
    <text evidence="3">The sequence shown here is derived from an EMBL/GenBank/DDBJ whole genome shotgun (WGS) entry which is preliminary data.</text>
</comment>
<feature type="transmembrane region" description="Helical" evidence="2">
    <location>
        <begin position="346"/>
        <end position="372"/>
    </location>
</feature>
<evidence type="ECO:0000256" key="1">
    <source>
        <dbReference type="SAM" id="MobiDB-lite"/>
    </source>
</evidence>
<proteinExistence type="predicted"/>
<accession>A0ABR0STV1</accession>
<feature type="compositionally biased region" description="Basic and acidic residues" evidence="1">
    <location>
        <begin position="574"/>
        <end position="597"/>
    </location>
</feature>
<feature type="transmembrane region" description="Helical" evidence="2">
    <location>
        <begin position="384"/>
        <end position="402"/>
    </location>
</feature>
<evidence type="ECO:0000256" key="2">
    <source>
        <dbReference type="SAM" id="Phobius"/>
    </source>
</evidence>
<evidence type="ECO:0000313" key="3">
    <source>
        <dbReference type="EMBL" id="KAK5995553.1"/>
    </source>
</evidence>
<gene>
    <name evidence="3" type="ORF">PT974_03965</name>
</gene>
<feature type="transmembrane region" description="Helical" evidence="2">
    <location>
        <begin position="253"/>
        <end position="277"/>
    </location>
</feature>
<protein>
    <submittedName>
        <fullName evidence="3">Uncharacterized protein</fullName>
    </submittedName>
</protein>
<dbReference type="Proteomes" id="UP001338125">
    <property type="component" value="Unassembled WGS sequence"/>
</dbReference>
<keyword evidence="2" id="KW-0812">Transmembrane</keyword>
<reference evidence="3 4" key="1">
    <citation type="submission" date="2024-01" db="EMBL/GenBank/DDBJ databases">
        <title>Complete genome of Cladobotryum mycophilum ATHUM6906.</title>
        <authorList>
            <person name="Christinaki A.C."/>
            <person name="Myridakis A.I."/>
            <person name="Kouvelis V.N."/>
        </authorList>
    </citation>
    <scope>NUCLEOTIDE SEQUENCE [LARGE SCALE GENOMIC DNA]</scope>
    <source>
        <strain evidence="3 4">ATHUM6906</strain>
    </source>
</reference>
<feature type="transmembrane region" description="Helical" evidence="2">
    <location>
        <begin position="451"/>
        <end position="470"/>
    </location>
</feature>
<feature type="region of interest" description="Disordered" evidence="1">
    <location>
        <begin position="574"/>
        <end position="618"/>
    </location>
</feature>
<keyword evidence="2" id="KW-1133">Transmembrane helix</keyword>
<sequence length="638" mass="70842">MISLDDTQAALLSLIEKLDDNCSAVSPAFLARLARSPTLIVVLQSRDNLQRRYHHGASYSVALPLAVVLESSIGSTSDFFPFQDLASIGKTNKDDFSFKDLIKKGIGGDQDITLFSSGCLIDGVNDCPRACNDTETLFGSLETFYNCAALSSIAHLTRDAKTYYVSGRAEMNASSIMGTSSLYDFDYKPVLDSFISCAQAACGSDQLSVACDESIKRLSPSNSSADDVFDAMDVFCPDIPAQIDPDIFGPGVLISYVLQVCFSTSLYISVQAFTYWVRYSQKLKARGPYTLSRARSLVWRDSSTISRTSIAIATTLVEFQEAQCWFVFALQIASILAIVVNSQEGAFWGEIIVNGAVAYHISLNGILPMFLVQVCLHNEGIRNWHTFLGFAIEYFLAIVSASQKISFKASFEIFRTQNAIDACGGNPSPRTYCASTQGVAGLHLSFFPHPLLYKIVFLLLDSTAFLVLLIDQLSWTLRKHRRTKHMVFGNWEPGRWPHNGFRARWQKISKLFWRGLEVAYFLINILYMISLSKVISAKSFQANRWSYGQIIAITVWGPLIVKLFDLIIAGPPKNGEKEDSGPPRLRIDNEINHRLDEEKEDGEQLGQEMTEGTSTGLDPLAKVFSRQGTGFSRQDTLH</sequence>
<keyword evidence="2" id="KW-0472">Membrane</keyword>
<feature type="transmembrane region" description="Helical" evidence="2">
    <location>
        <begin position="550"/>
        <end position="568"/>
    </location>
</feature>
<dbReference type="EMBL" id="JAVFKD010000004">
    <property type="protein sequence ID" value="KAK5995553.1"/>
    <property type="molecule type" value="Genomic_DNA"/>
</dbReference>
<name>A0ABR0STV1_9HYPO</name>
<keyword evidence="4" id="KW-1185">Reference proteome</keyword>
<feature type="transmembrane region" description="Helical" evidence="2">
    <location>
        <begin position="322"/>
        <end position="340"/>
    </location>
</feature>
<organism evidence="3 4">
    <name type="scientific">Cladobotryum mycophilum</name>
    <dbReference type="NCBI Taxonomy" id="491253"/>
    <lineage>
        <taxon>Eukaryota</taxon>
        <taxon>Fungi</taxon>
        <taxon>Dikarya</taxon>
        <taxon>Ascomycota</taxon>
        <taxon>Pezizomycotina</taxon>
        <taxon>Sordariomycetes</taxon>
        <taxon>Hypocreomycetidae</taxon>
        <taxon>Hypocreales</taxon>
        <taxon>Hypocreaceae</taxon>
        <taxon>Cladobotryum</taxon>
    </lineage>
</organism>
<feature type="transmembrane region" description="Helical" evidence="2">
    <location>
        <begin position="511"/>
        <end position="530"/>
    </location>
</feature>
<evidence type="ECO:0000313" key="4">
    <source>
        <dbReference type="Proteomes" id="UP001338125"/>
    </source>
</evidence>